<dbReference type="SUPFAM" id="SSF52540">
    <property type="entry name" value="P-loop containing nucleoside triphosphate hydrolases"/>
    <property type="match status" value="1"/>
</dbReference>
<evidence type="ECO:0000313" key="1">
    <source>
        <dbReference type="EMBL" id="AWM41944.1"/>
    </source>
</evidence>
<proteinExistence type="predicted"/>
<dbReference type="OrthoDB" id="13869at2"/>
<dbReference type="Gene3D" id="3.40.50.300">
    <property type="entry name" value="P-loop containing nucleotide triphosphate hydrolases"/>
    <property type="match status" value="1"/>
</dbReference>
<sequence length="232" mass="23873">MHKIVSVHSPAGANKCDPTAHIAAAVARLGMRVGVIEIGAASTGLRALFNLDPGLITHTLGDHLTGRCALRDAAYRVSLAGGAKAGSVHLIPSGPFLVGYDAEAIGDALGTIADALSFDFLFVNAPVGLDEDALLIAAAADWAVLVLRPNRQEYQAAAVAVEVVRRLGVPHVALVLSEVPCSLDHPVLQRDLTHAFGVELGAVLPLVSESPGPAAAHLPEHSLARVIAALTA</sequence>
<keyword evidence="2" id="KW-1185">Reference proteome</keyword>
<dbReference type="AlphaFoldDB" id="A0A2Z3HJD3"/>
<accession>A0A2Z3HJD3</accession>
<dbReference type="RefSeq" id="WP_029600740.1">
    <property type="nucleotide sequence ID" value="NZ_CP025958.1"/>
</dbReference>
<dbReference type="KEGG" id="gog:C1280_36430"/>
<evidence type="ECO:0000313" key="2">
    <source>
        <dbReference type="Proteomes" id="UP000245802"/>
    </source>
</evidence>
<dbReference type="InterPro" id="IPR027417">
    <property type="entry name" value="P-loop_NTPase"/>
</dbReference>
<dbReference type="Proteomes" id="UP000245802">
    <property type="component" value="Chromosome"/>
</dbReference>
<protein>
    <recommendedName>
        <fullName evidence="3">CobQ/CobB/MinD/ParA nucleotide binding domain-containing protein</fullName>
    </recommendedName>
</protein>
<name>A0A2Z3HJD3_9BACT</name>
<gene>
    <name evidence="1" type="ORF">C1280_36430</name>
</gene>
<evidence type="ECO:0008006" key="3">
    <source>
        <dbReference type="Google" id="ProtNLM"/>
    </source>
</evidence>
<reference evidence="1 2" key="1">
    <citation type="submission" date="2018-01" db="EMBL/GenBank/DDBJ databases">
        <title>G. obscuriglobus.</title>
        <authorList>
            <person name="Franke J."/>
            <person name="Blomberg W."/>
            <person name="Selmecki A."/>
        </authorList>
    </citation>
    <scope>NUCLEOTIDE SEQUENCE [LARGE SCALE GENOMIC DNA]</scope>
    <source>
        <strain evidence="1 2">DSM 5831</strain>
    </source>
</reference>
<dbReference type="EMBL" id="CP025958">
    <property type="protein sequence ID" value="AWM41944.1"/>
    <property type="molecule type" value="Genomic_DNA"/>
</dbReference>
<organism evidence="1 2">
    <name type="scientific">Gemmata obscuriglobus</name>
    <dbReference type="NCBI Taxonomy" id="114"/>
    <lineage>
        <taxon>Bacteria</taxon>
        <taxon>Pseudomonadati</taxon>
        <taxon>Planctomycetota</taxon>
        <taxon>Planctomycetia</taxon>
        <taxon>Gemmatales</taxon>
        <taxon>Gemmataceae</taxon>
        <taxon>Gemmata</taxon>
    </lineage>
</organism>